<dbReference type="AlphaFoldDB" id="A0A518B6I8"/>
<evidence type="ECO:0000313" key="1">
    <source>
        <dbReference type="EMBL" id="QDU62589.1"/>
    </source>
</evidence>
<dbReference type="RefSeq" id="WP_145259459.1">
    <property type="nucleotide sequence ID" value="NZ_CP036279.1"/>
</dbReference>
<gene>
    <name evidence="1" type="ORF">Pan216_34560</name>
</gene>
<organism evidence="1 2">
    <name type="scientific">Kolteria novifilia</name>
    <dbReference type="NCBI Taxonomy" id="2527975"/>
    <lineage>
        <taxon>Bacteria</taxon>
        <taxon>Pseudomonadati</taxon>
        <taxon>Planctomycetota</taxon>
        <taxon>Planctomycetia</taxon>
        <taxon>Kolteriales</taxon>
        <taxon>Kolteriaceae</taxon>
        <taxon>Kolteria</taxon>
    </lineage>
</organism>
<proteinExistence type="predicted"/>
<dbReference type="Proteomes" id="UP000317093">
    <property type="component" value="Chromosome"/>
</dbReference>
<accession>A0A518B6I8</accession>
<keyword evidence="2" id="KW-1185">Reference proteome</keyword>
<dbReference type="EMBL" id="CP036279">
    <property type="protein sequence ID" value="QDU62589.1"/>
    <property type="molecule type" value="Genomic_DNA"/>
</dbReference>
<name>A0A518B6I8_9BACT</name>
<evidence type="ECO:0000313" key="2">
    <source>
        <dbReference type="Proteomes" id="UP000317093"/>
    </source>
</evidence>
<sequence length="170" mass="18841">MARQQADRDDLFREARGLSQRVEFRIPAPPTNQGSLPADPVCLAGITGRGGVSIYLGQDYMLGFNARGELRRVHRHGLSYRAEKGRQLTELRRERIDDRPVNISRGLLASEMESLRIEFGRVVDRVRQTLAANKVAISRAAPEGREAEVVSNLLAVLKLVAEPPVIADGM</sequence>
<protein>
    <submittedName>
        <fullName evidence="1">Uncharacterized protein</fullName>
    </submittedName>
</protein>
<reference evidence="1 2" key="1">
    <citation type="submission" date="2019-02" db="EMBL/GenBank/DDBJ databases">
        <title>Deep-cultivation of Planctomycetes and their phenomic and genomic characterization uncovers novel biology.</title>
        <authorList>
            <person name="Wiegand S."/>
            <person name="Jogler M."/>
            <person name="Boedeker C."/>
            <person name="Pinto D."/>
            <person name="Vollmers J."/>
            <person name="Rivas-Marin E."/>
            <person name="Kohn T."/>
            <person name="Peeters S.H."/>
            <person name="Heuer A."/>
            <person name="Rast P."/>
            <person name="Oberbeckmann S."/>
            <person name="Bunk B."/>
            <person name="Jeske O."/>
            <person name="Meyerdierks A."/>
            <person name="Storesund J.E."/>
            <person name="Kallscheuer N."/>
            <person name="Luecker S."/>
            <person name="Lage O.M."/>
            <person name="Pohl T."/>
            <person name="Merkel B.J."/>
            <person name="Hornburger P."/>
            <person name="Mueller R.-W."/>
            <person name="Bruemmer F."/>
            <person name="Labrenz M."/>
            <person name="Spormann A.M."/>
            <person name="Op den Camp H."/>
            <person name="Overmann J."/>
            <person name="Amann R."/>
            <person name="Jetten M.S.M."/>
            <person name="Mascher T."/>
            <person name="Medema M.H."/>
            <person name="Devos D.P."/>
            <person name="Kaster A.-K."/>
            <person name="Ovreas L."/>
            <person name="Rohde M."/>
            <person name="Galperin M.Y."/>
            <person name="Jogler C."/>
        </authorList>
    </citation>
    <scope>NUCLEOTIDE SEQUENCE [LARGE SCALE GENOMIC DNA]</scope>
    <source>
        <strain evidence="1 2">Pan216</strain>
    </source>
</reference>
<dbReference type="KEGG" id="knv:Pan216_34560"/>
<dbReference type="OrthoDB" id="286365at2"/>